<dbReference type="SUPFAM" id="SSF57850">
    <property type="entry name" value="RING/U-box"/>
    <property type="match status" value="1"/>
</dbReference>
<keyword evidence="7" id="KW-1185">Reference proteome</keyword>
<dbReference type="PANTHER" id="PTHR46214:SF8">
    <property type="entry name" value="RING_FYVE_PHD ZINC FINGER SUPERFAMILY PROTEIN"/>
    <property type="match status" value="1"/>
</dbReference>
<dbReference type="PANTHER" id="PTHR46214">
    <property type="entry name" value="ZINC FINGER, RING-CH-TYPE"/>
    <property type="match status" value="1"/>
</dbReference>
<organism evidence="7 8">
    <name type="scientific">Momordica charantia</name>
    <name type="common">Bitter gourd</name>
    <name type="synonym">Balsam pear</name>
    <dbReference type="NCBI Taxonomy" id="3673"/>
    <lineage>
        <taxon>Eukaryota</taxon>
        <taxon>Viridiplantae</taxon>
        <taxon>Streptophyta</taxon>
        <taxon>Embryophyta</taxon>
        <taxon>Tracheophyta</taxon>
        <taxon>Spermatophyta</taxon>
        <taxon>Magnoliopsida</taxon>
        <taxon>eudicotyledons</taxon>
        <taxon>Gunneridae</taxon>
        <taxon>Pentapetalae</taxon>
        <taxon>rosids</taxon>
        <taxon>fabids</taxon>
        <taxon>Cucurbitales</taxon>
        <taxon>Cucurbitaceae</taxon>
        <taxon>Momordiceae</taxon>
        <taxon>Momordica</taxon>
    </lineage>
</organism>
<dbReference type="InterPro" id="IPR013083">
    <property type="entry name" value="Znf_RING/FYVE/PHD"/>
</dbReference>
<dbReference type="AlphaFoldDB" id="A0A6J1D2I2"/>
<dbReference type="SMART" id="SM00744">
    <property type="entry name" value="RINGv"/>
    <property type="match status" value="1"/>
</dbReference>
<proteinExistence type="predicted"/>
<evidence type="ECO:0000256" key="3">
    <source>
        <dbReference type="ARBA" id="ARBA00022833"/>
    </source>
</evidence>
<dbReference type="GeneID" id="111016745"/>
<keyword evidence="5" id="KW-1133">Transmembrane helix</keyword>
<dbReference type="GO" id="GO:0008270">
    <property type="term" value="F:zinc ion binding"/>
    <property type="evidence" value="ECO:0007669"/>
    <property type="project" value="UniProtKB-KW"/>
</dbReference>
<dbReference type="Proteomes" id="UP000504603">
    <property type="component" value="Unplaced"/>
</dbReference>
<keyword evidence="5" id="KW-0472">Membrane</keyword>
<feature type="region of interest" description="Disordered" evidence="4">
    <location>
        <begin position="1"/>
        <end position="59"/>
    </location>
</feature>
<keyword evidence="5" id="KW-0812">Transmembrane</keyword>
<dbReference type="KEGG" id="mcha:111016745"/>
<feature type="transmembrane region" description="Helical" evidence="5">
    <location>
        <begin position="182"/>
        <end position="200"/>
    </location>
</feature>
<evidence type="ECO:0000313" key="8">
    <source>
        <dbReference type="RefSeq" id="XP_022147939.1"/>
    </source>
</evidence>
<evidence type="ECO:0000256" key="5">
    <source>
        <dbReference type="SAM" id="Phobius"/>
    </source>
</evidence>
<dbReference type="PROSITE" id="PS51292">
    <property type="entry name" value="ZF_RING_CH"/>
    <property type="match status" value="1"/>
</dbReference>
<reference evidence="8" key="1">
    <citation type="submission" date="2025-08" db="UniProtKB">
        <authorList>
            <consortium name="RefSeq"/>
        </authorList>
    </citation>
    <scope>IDENTIFICATION</scope>
    <source>
        <strain evidence="8">OHB3-1</strain>
    </source>
</reference>
<dbReference type="RefSeq" id="XP_022147939.1">
    <property type="nucleotide sequence ID" value="XM_022292247.1"/>
</dbReference>
<dbReference type="Pfam" id="PF12906">
    <property type="entry name" value="RINGv"/>
    <property type="match status" value="1"/>
</dbReference>
<dbReference type="InterPro" id="IPR011016">
    <property type="entry name" value="Znf_RING-CH"/>
</dbReference>
<accession>A0A6J1D2I2</accession>
<evidence type="ECO:0000256" key="2">
    <source>
        <dbReference type="ARBA" id="ARBA00022771"/>
    </source>
</evidence>
<feature type="domain" description="RING-CH-type" evidence="6">
    <location>
        <begin position="75"/>
        <end position="140"/>
    </location>
</feature>
<keyword evidence="1" id="KW-0479">Metal-binding</keyword>
<keyword evidence="3" id="KW-0862">Zinc</keyword>
<keyword evidence="2" id="KW-0863">Zinc-finger</keyword>
<dbReference type="Gene3D" id="3.30.40.10">
    <property type="entry name" value="Zinc/RING finger domain, C3HC4 (zinc finger)"/>
    <property type="match status" value="1"/>
</dbReference>
<evidence type="ECO:0000256" key="4">
    <source>
        <dbReference type="SAM" id="MobiDB-lite"/>
    </source>
</evidence>
<name>A0A6J1D2I2_MOMCH</name>
<evidence type="ECO:0000256" key="1">
    <source>
        <dbReference type="ARBA" id="ARBA00022723"/>
    </source>
</evidence>
<evidence type="ECO:0000259" key="6">
    <source>
        <dbReference type="PROSITE" id="PS51292"/>
    </source>
</evidence>
<protein>
    <submittedName>
        <fullName evidence="8">Uncharacterized protein LOC111016745</fullName>
    </submittedName>
</protein>
<feature type="compositionally biased region" description="Basic and acidic residues" evidence="4">
    <location>
        <begin position="42"/>
        <end position="59"/>
    </location>
</feature>
<evidence type="ECO:0000313" key="7">
    <source>
        <dbReference type="Proteomes" id="UP000504603"/>
    </source>
</evidence>
<gene>
    <name evidence="8" type="primary">LOC111016745</name>
</gene>
<sequence>MIKQDEGSSGTPNRDESVTVLALPPRPQEAKEVTGGVVQNHNENEAGKRHGEESKESHHNCIIDIKSSGESVDGEDSSEEKVCRICHLSSEHQSIASDLIQLGCRCKDELGISHRDCAEIWFMHRGNRQCEICGQTATNVRGIRSGGFMIQRNERRLVASSTVSTVSLDSDDSLSCCWGQRFCNFLLTCTVLAFLLPWFFRLDFFG</sequence>